<dbReference type="GO" id="GO:0006537">
    <property type="term" value="P:glutamate biosynthetic process"/>
    <property type="evidence" value="ECO:0007669"/>
    <property type="project" value="TreeGrafter"/>
</dbReference>
<dbReference type="NCBIfam" id="NF002134">
    <property type="entry name" value="PRK00971.1-4"/>
    <property type="match status" value="1"/>
</dbReference>
<dbReference type="NCBIfam" id="TIGR03814">
    <property type="entry name" value="Gln_ase"/>
    <property type="match status" value="1"/>
</dbReference>
<dbReference type="PANTHER" id="PTHR12544:SF29">
    <property type="entry name" value="GLUTAMINASE"/>
    <property type="match status" value="1"/>
</dbReference>
<keyword evidence="10" id="KW-1185">Reference proteome</keyword>
<feature type="binding site" evidence="7">
    <location>
        <position position="191"/>
    </location>
    <ligand>
        <name>substrate</name>
    </ligand>
</feature>
<evidence type="ECO:0000256" key="2">
    <source>
        <dbReference type="ARBA" id="ARBA00011881"/>
    </source>
</evidence>
<dbReference type="RefSeq" id="WP_075844882.1">
    <property type="nucleotide sequence ID" value="NZ_CP015961.1"/>
</dbReference>
<dbReference type="EC" id="3.5.1.2" evidence="3 7"/>
<dbReference type="InterPro" id="IPR015868">
    <property type="entry name" value="Glutaminase"/>
</dbReference>
<dbReference type="GO" id="GO:0006543">
    <property type="term" value="P:L-glutamine catabolic process"/>
    <property type="evidence" value="ECO:0007669"/>
    <property type="project" value="TreeGrafter"/>
</dbReference>
<evidence type="ECO:0000313" key="10">
    <source>
        <dbReference type="Proteomes" id="UP000186104"/>
    </source>
</evidence>
<dbReference type="OrthoDB" id="9788822at2"/>
<feature type="binding site" evidence="7">
    <location>
        <position position="243"/>
    </location>
    <ligand>
        <name>substrate</name>
    </ligand>
</feature>
<evidence type="ECO:0000256" key="1">
    <source>
        <dbReference type="ARBA" id="ARBA00011076"/>
    </source>
</evidence>
<dbReference type="InterPro" id="IPR002645">
    <property type="entry name" value="STAS_dom"/>
</dbReference>
<organism evidence="9 10">
    <name type="scientific">Dietzia timorensis</name>
    <dbReference type="NCBI Taxonomy" id="499555"/>
    <lineage>
        <taxon>Bacteria</taxon>
        <taxon>Bacillati</taxon>
        <taxon>Actinomycetota</taxon>
        <taxon>Actinomycetes</taxon>
        <taxon>Mycobacteriales</taxon>
        <taxon>Dietziaceae</taxon>
        <taxon>Dietzia</taxon>
    </lineage>
</organism>
<feature type="binding site" evidence="7">
    <location>
        <position position="261"/>
    </location>
    <ligand>
        <name>substrate</name>
    </ligand>
</feature>
<dbReference type="PROSITE" id="PS50801">
    <property type="entry name" value="STAS"/>
    <property type="match status" value="1"/>
</dbReference>
<evidence type="ECO:0000256" key="5">
    <source>
        <dbReference type="ARBA" id="ARBA00049534"/>
    </source>
</evidence>
<dbReference type="SUPFAM" id="SSF56601">
    <property type="entry name" value="beta-lactamase/transpeptidase-like"/>
    <property type="match status" value="1"/>
</dbReference>
<evidence type="ECO:0000256" key="7">
    <source>
        <dbReference type="HAMAP-Rule" id="MF_00313"/>
    </source>
</evidence>
<reference evidence="9 10" key="1">
    <citation type="submission" date="2016-06" db="EMBL/GenBank/DDBJ databases">
        <title>Complete genome sequence of a saline-alkali tolerant type strain Dietzia timorensis ID05-A0528T.</title>
        <authorList>
            <person name="Wu X."/>
        </authorList>
    </citation>
    <scope>NUCLEOTIDE SEQUENCE [LARGE SCALE GENOMIC DNA]</scope>
    <source>
        <strain evidence="9 10">ID05-A0528</strain>
    </source>
</reference>
<comment type="catalytic activity">
    <reaction evidence="5 7">
        <text>L-glutamine + H2O = L-glutamate + NH4(+)</text>
        <dbReference type="Rhea" id="RHEA:15889"/>
        <dbReference type="ChEBI" id="CHEBI:15377"/>
        <dbReference type="ChEBI" id="CHEBI:28938"/>
        <dbReference type="ChEBI" id="CHEBI:29985"/>
        <dbReference type="ChEBI" id="CHEBI:58359"/>
        <dbReference type="EC" id="3.5.1.2"/>
    </reaction>
</comment>
<dbReference type="GO" id="GO:0004359">
    <property type="term" value="F:glutaminase activity"/>
    <property type="evidence" value="ECO:0007669"/>
    <property type="project" value="UniProtKB-UniRule"/>
</dbReference>
<comment type="subunit">
    <text evidence="2 7">Homotetramer.</text>
</comment>
<dbReference type="Gene3D" id="3.30.750.24">
    <property type="entry name" value="STAS domain"/>
    <property type="match status" value="1"/>
</dbReference>
<dbReference type="AlphaFoldDB" id="A0A173LKM5"/>
<keyword evidence="4 7" id="KW-0378">Hydrolase</keyword>
<evidence type="ECO:0000256" key="4">
    <source>
        <dbReference type="ARBA" id="ARBA00022801"/>
    </source>
</evidence>
<comment type="similarity">
    <text evidence="1 7">Belongs to the glutaminase family.</text>
</comment>
<dbReference type="KEGG" id="dtm:BJL86_1274"/>
<sequence length="428" mass="46418">MRTPIPDYLDELMRDCAGTRGGNVADYIPELSKVDPSLLSVAVCATNGHVYSVGDDTAKFTIQSMSKPFVYAAALEEHGLKRVLEVVDVEPSGEAFNELSLDDETGRPLNPMINAGAIAVNQLINGEESPVPERVDYILDFFSRFAGRELTINHTVADSELEHVDRNLSLAHMLRSYDVIQDDAQDAVRGYVEQCSIEVDVRDLAVMAATLANGGVQPVTGERIISASVARQVQAVMASAGMYDAAGRWMTTVGIPAKSGVSGGMLGTLPGQLGLATFSPPLDGKGNSVAGARIFRRLSQDMGLHLMATEPYGVQTVRSIREIDTFTVVRIQGHINFSAAERFLSQLTSHDIDTQCVAIDLARVSGFNSVGRRIVLEAMRRLAGDGRDVFVYDPDEVLPDPDLGDGTYPERMSDEKMLELQELHGNES</sequence>
<feature type="binding site" evidence="7">
    <location>
        <position position="167"/>
    </location>
    <ligand>
        <name>substrate</name>
    </ligand>
</feature>
<gene>
    <name evidence="7" type="primary">glsA</name>
    <name evidence="9" type="ORF">BJL86_1274</name>
</gene>
<dbReference type="Proteomes" id="UP000186104">
    <property type="component" value="Chromosome"/>
</dbReference>
<dbReference type="Pfam" id="PF04960">
    <property type="entry name" value="Glutaminase"/>
    <property type="match status" value="1"/>
</dbReference>
<evidence type="ECO:0000259" key="8">
    <source>
        <dbReference type="PROSITE" id="PS50801"/>
    </source>
</evidence>
<feature type="domain" description="STAS" evidence="8">
    <location>
        <begin position="316"/>
        <end position="391"/>
    </location>
</feature>
<evidence type="ECO:0000313" key="9">
    <source>
        <dbReference type="EMBL" id="ANI92058.1"/>
    </source>
</evidence>
<dbReference type="InterPro" id="IPR036513">
    <property type="entry name" value="STAS_dom_sf"/>
</dbReference>
<keyword evidence="7" id="KW-0007">Acetylation</keyword>
<evidence type="ECO:0000256" key="3">
    <source>
        <dbReference type="ARBA" id="ARBA00012918"/>
    </source>
</evidence>
<dbReference type="EMBL" id="CP015961">
    <property type="protein sequence ID" value="ANI92058.1"/>
    <property type="molecule type" value="Genomic_DNA"/>
</dbReference>
<dbReference type="HAMAP" id="MF_00313">
    <property type="entry name" value="Glutaminase"/>
    <property type="match status" value="1"/>
</dbReference>
<dbReference type="PANTHER" id="PTHR12544">
    <property type="entry name" value="GLUTAMINASE"/>
    <property type="match status" value="1"/>
</dbReference>
<feature type="binding site" evidence="7">
    <location>
        <position position="160"/>
    </location>
    <ligand>
        <name>substrate</name>
    </ligand>
</feature>
<protein>
    <recommendedName>
        <fullName evidence="6 7">Glutaminase</fullName>
        <ecNumber evidence="3 7">3.5.1.2</ecNumber>
    </recommendedName>
</protein>
<feature type="binding site" evidence="7">
    <location>
        <position position="114"/>
    </location>
    <ligand>
        <name>substrate</name>
    </ligand>
</feature>
<evidence type="ECO:0000256" key="6">
    <source>
        <dbReference type="ARBA" id="ARBA00070405"/>
    </source>
</evidence>
<dbReference type="FunFam" id="3.40.710.10:FF:000005">
    <property type="entry name" value="Glutaminase"/>
    <property type="match status" value="1"/>
</dbReference>
<name>A0A173LKM5_9ACTN</name>
<dbReference type="Pfam" id="PF01740">
    <property type="entry name" value="STAS"/>
    <property type="match status" value="1"/>
</dbReference>
<dbReference type="SUPFAM" id="SSF52091">
    <property type="entry name" value="SpoIIaa-like"/>
    <property type="match status" value="1"/>
</dbReference>
<dbReference type="STRING" id="499555.BJL86_1274"/>
<dbReference type="Gene3D" id="3.40.710.10">
    <property type="entry name" value="DD-peptidase/beta-lactamase superfamily"/>
    <property type="match status" value="1"/>
</dbReference>
<proteinExistence type="inferred from homology"/>
<dbReference type="InterPro" id="IPR012338">
    <property type="entry name" value="Beta-lactam/transpept-like"/>
</dbReference>
<accession>A0A173LKM5</accession>
<feature type="binding site" evidence="7">
    <location>
        <position position="64"/>
    </location>
    <ligand>
        <name>substrate</name>
    </ligand>
</feature>